<sequence>EKCHKEVTVGVNRFNQPADIVKVKFAGFPVKYTAVAGESGQQQPPRHTANAELGRPDARKHRKRTLHQPETPPTNQNVPKKSAAQLESGIGELQISGESGGAGPSEETYKETVYFKGKDVPQKRSRQSAQSTPQSAGASASVSQQSGNLVQQAFYRTSTEYQAAQSPALSQSFDSRLESFNIEDLLDGSLSDSSAGATNHVPQSQAPAQAAALPEQSAATAAPGPSASNRNFILSADTRMALLNKLKRTLADEKLNSQLHNAVLQNKPREEFENLLCDLNCRENLVPIINLVNVNGQTPLSLCLKMRRSDLIPLLIDFDAAPAQLCGPASHRTNHFHYAFSKCLDSVPSVQMVCSLISGVSARHQSDLLGLLAKDLNNRTPLDYLNNIIYKLNASRQDAASVELLSHMQGLKSLVCSVMPRLVPGPQNG</sequence>
<dbReference type="WBParaSite" id="maker-uti_cns_0001071-snap-gene-0.5-mRNA-1">
    <property type="protein sequence ID" value="maker-uti_cns_0001071-snap-gene-0.5-mRNA-1"/>
    <property type="gene ID" value="maker-uti_cns_0001071-snap-gene-0.5"/>
</dbReference>
<protein>
    <submittedName>
        <fullName evidence="3">ANK_REP_REGION domain-containing protein</fullName>
    </submittedName>
</protein>
<evidence type="ECO:0000313" key="2">
    <source>
        <dbReference type="Proteomes" id="UP000095280"/>
    </source>
</evidence>
<keyword evidence="2" id="KW-1185">Reference proteome</keyword>
<feature type="compositionally biased region" description="Low complexity" evidence="1">
    <location>
        <begin position="191"/>
        <end position="228"/>
    </location>
</feature>
<dbReference type="InterPro" id="IPR036770">
    <property type="entry name" value="Ankyrin_rpt-contain_sf"/>
</dbReference>
<dbReference type="Proteomes" id="UP000095280">
    <property type="component" value="Unplaced"/>
</dbReference>
<evidence type="ECO:0000313" key="3">
    <source>
        <dbReference type="WBParaSite" id="maker-uti_cns_0001071-snap-gene-0.5-mRNA-1"/>
    </source>
</evidence>
<reference evidence="3" key="1">
    <citation type="submission" date="2016-11" db="UniProtKB">
        <authorList>
            <consortium name="WormBaseParasite"/>
        </authorList>
    </citation>
    <scope>IDENTIFICATION</scope>
</reference>
<organism evidence="2 3">
    <name type="scientific">Macrostomum lignano</name>
    <dbReference type="NCBI Taxonomy" id="282301"/>
    <lineage>
        <taxon>Eukaryota</taxon>
        <taxon>Metazoa</taxon>
        <taxon>Spiralia</taxon>
        <taxon>Lophotrochozoa</taxon>
        <taxon>Platyhelminthes</taxon>
        <taxon>Rhabditophora</taxon>
        <taxon>Macrostomorpha</taxon>
        <taxon>Macrostomida</taxon>
        <taxon>Macrostomidae</taxon>
        <taxon>Macrostomum</taxon>
    </lineage>
</organism>
<dbReference type="Gene3D" id="1.25.40.20">
    <property type="entry name" value="Ankyrin repeat-containing domain"/>
    <property type="match status" value="1"/>
</dbReference>
<feature type="region of interest" description="Disordered" evidence="1">
    <location>
        <begin position="191"/>
        <end position="229"/>
    </location>
</feature>
<dbReference type="AlphaFoldDB" id="A0A1I8G713"/>
<proteinExistence type="predicted"/>
<feature type="region of interest" description="Disordered" evidence="1">
    <location>
        <begin position="36"/>
        <end position="146"/>
    </location>
</feature>
<name>A0A1I8G713_9PLAT</name>
<evidence type="ECO:0000256" key="1">
    <source>
        <dbReference type="SAM" id="MobiDB-lite"/>
    </source>
</evidence>
<accession>A0A1I8G713</accession>
<dbReference type="SUPFAM" id="SSF48403">
    <property type="entry name" value="Ankyrin repeat"/>
    <property type="match status" value="1"/>
</dbReference>
<feature type="compositionally biased region" description="Low complexity" evidence="1">
    <location>
        <begin position="134"/>
        <end position="146"/>
    </location>
</feature>